<evidence type="ECO:0000313" key="3">
    <source>
        <dbReference type="Proteomes" id="UP000324222"/>
    </source>
</evidence>
<dbReference type="EMBL" id="VSRR010071102">
    <property type="protein sequence ID" value="MPC86320.1"/>
    <property type="molecule type" value="Genomic_DNA"/>
</dbReference>
<reference evidence="2 3" key="1">
    <citation type="submission" date="2019-05" db="EMBL/GenBank/DDBJ databases">
        <title>Another draft genome of Portunus trituberculatus and its Hox gene families provides insights of decapod evolution.</title>
        <authorList>
            <person name="Jeong J.-H."/>
            <person name="Song I."/>
            <person name="Kim S."/>
            <person name="Choi T."/>
            <person name="Kim D."/>
            <person name="Ryu S."/>
            <person name="Kim W."/>
        </authorList>
    </citation>
    <scope>NUCLEOTIDE SEQUENCE [LARGE SCALE GENOMIC DNA]</scope>
    <source>
        <tissue evidence="2">Muscle</tissue>
    </source>
</reference>
<protein>
    <submittedName>
        <fullName evidence="2">Uncharacterized protein</fullName>
    </submittedName>
</protein>
<dbReference type="Proteomes" id="UP000324222">
    <property type="component" value="Unassembled WGS sequence"/>
</dbReference>
<feature type="region of interest" description="Disordered" evidence="1">
    <location>
        <begin position="1"/>
        <end position="36"/>
    </location>
</feature>
<evidence type="ECO:0000256" key="1">
    <source>
        <dbReference type="SAM" id="MobiDB-lite"/>
    </source>
</evidence>
<comment type="caution">
    <text evidence="2">The sequence shown here is derived from an EMBL/GenBank/DDBJ whole genome shotgun (WGS) entry which is preliminary data.</text>
</comment>
<evidence type="ECO:0000313" key="2">
    <source>
        <dbReference type="EMBL" id="MPC86320.1"/>
    </source>
</evidence>
<keyword evidence="3" id="KW-1185">Reference proteome</keyword>
<gene>
    <name evidence="2" type="ORF">E2C01_081143</name>
</gene>
<dbReference type="AlphaFoldDB" id="A0A5B7IP16"/>
<proteinExistence type="predicted"/>
<feature type="compositionally biased region" description="Basic and acidic residues" evidence="1">
    <location>
        <begin position="24"/>
        <end position="36"/>
    </location>
</feature>
<organism evidence="2 3">
    <name type="scientific">Portunus trituberculatus</name>
    <name type="common">Swimming crab</name>
    <name type="synonym">Neptunus trituberculatus</name>
    <dbReference type="NCBI Taxonomy" id="210409"/>
    <lineage>
        <taxon>Eukaryota</taxon>
        <taxon>Metazoa</taxon>
        <taxon>Ecdysozoa</taxon>
        <taxon>Arthropoda</taxon>
        <taxon>Crustacea</taxon>
        <taxon>Multicrustacea</taxon>
        <taxon>Malacostraca</taxon>
        <taxon>Eumalacostraca</taxon>
        <taxon>Eucarida</taxon>
        <taxon>Decapoda</taxon>
        <taxon>Pleocyemata</taxon>
        <taxon>Brachyura</taxon>
        <taxon>Eubrachyura</taxon>
        <taxon>Portunoidea</taxon>
        <taxon>Portunidae</taxon>
        <taxon>Portuninae</taxon>
        <taxon>Portunus</taxon>
    </lineage>
</organism>
<sequence>MLTLFLPQQPLHPTSPAGHWHTVSQEERKESGLRHW</sequence>
<name>A0A5B7IP16_PORTR</name>
<accession>A0A5B7IP16</accession>